<keyword evidence="6" id="KW-0472">Membrane</keyword>
<evidence type="ECO:0000256" key="7">
    <source>
        <dbReference type="SAM" id="MobiDB-lite"/>
    </source>
</evidence>
<comment type="subcellular location">
    <subcellularLocation>
        <location evidence="1">Membrane</location>
        <topology evidence="1">Multi-pass membrane protein</topology>
    </subcellularLocation>
</comment>
<dbReference type="InterPro" id="IPR004813">
    <property type="entry name" value="OPT"/>
</dbReference>
<evidence type="ECO:0000256" key="1">
    <source>
        <dbReference type="ARBA" id="ARBA00004141"/>
    </source>
</evidence>
<feature type="region of interest" description="Disordered" evidence="7">
    <location>
        <begin position="1"/>
        <end position="25"/>
    </location>
</feature>
<accession>A0AAV9B5D8</accession>
<evidence type="ECO:0000256" key="4">
    <source>
        <dbReference type="ARBA" id="ARBA00022692"/>
    </source>
</evidence>
<proteinExistence type="inferred from homology"/>
<gene>
    <name evidence="8" type="ORF">QJS04_geneDACA007653</name>
</gene>
<evidence type="ECO:0000256" key="3">
    <source>
        <dbReference type="ARBA" id="ARBA00022448"/>
    </source>
</evidence>
<dbReference type="EMBL" id="JAUJYN010000005">
    <property type="protein sequence ID" value="KAK1271691.1"/>
    <property type="molecule type" value="Genomic_DNA"/>
</dbReference>
<organism evidence="8 9">
    <name type="scientific">Acorus gramineus</name>
    <name type="common">Dwarf sweet flag</name>
    <dbReference type="NCBI Taxonomy" id="55184"/>
    <lineage>
        <taxon>Eukaryota</taxon>
        <taxon>Viridiplantae</taxon>
        <taxon>Streptophyta</taxon>
        <taxon>Embryophyta</taxon>
        <taxon>Tracheophyta</taxon>
        <taxon>Spermatophyta</taxon>
        <taxon>Magnoliopsida</taxon>
        <taxon>Liliopsida</taxon>
        <taxon>Acoraceae</taxon>
        <taxon>Acorus</taxon>
    </lineage>
</organism>
<reference evidence="8" key="2">
    <citation type="submission" date="2023-06" db="EMBL/GenBank/DDBJ databases">
        <authorList>
            <person name="Ma L."/>
            <person name="Liu K.-W."/>
            <person name="Li Z."/>
            <person name="Hsiao Y.-Y."/>
            <person name="Qi Y."/>
            <person name="Fu T."/>
            <person name="Tang G."/>
            <person name="Zhang D."/>
            <person name="Sun W.-H."/>
            <person name="Liu D.-K."/>
            <person name="Li Y."/>
            <person name="Chen G.-Z."/>
            <person name="Liu X.-D."/>
            <person name="Liao X.-Y."/>
            <person name="Jiang Y.-T."/>
            <person name="Yu X."/>
            <person name="Hao Y."/>
            <person name="Huang J."/>
            <person name="Zhao X.-W."/>
            <person name="Ke S."/>
            <person name="Chen Y.-Y."/>
            <person name="Wu W.-L."/>
            <person name="Hsu J.-L."/>
            <person name="Lin Y.-F."/>
            <person name="Huang M.-D."/>
            <person name="Li C.-Y."/>
            <person name="Huang L."/>
            <person name="Wang Z.-W."/>
            <person name="Zhao X."/>
            <person name="Zhong W.-Y."/>
            <person name="Peng D.-H."/>
            <person name="Ahmad S."/>
            <person name="Lan S."/>
            <person name="Zhang J.-S."/>
            <person name="Tsai W.-C."/>
            <person name="Van De Peer Y."/>
            <person name="Liu Z.-J."/>
        </authorList>
    </citation>
    <scope>NUCLEOTIDE SEQUENCE</scope>
    <source>
        <strain evidence="8">SCP</strain>
        <tissue evidence="8">Leaves</tissue>
    </source>
</reference>
<feature type="compositionally biased region" description="Polar residues" evidence="7">
    <location>
        <begin position="61"/>
        <end position="74"/>
    </location>
</feature>
<keyword evidence="5" id="KW-1133">Transmembrane helix</keyword>
<dbReference type="PANTHER" id="PTHR31645:SF76">
    <property type="entry name" value="METAL-NICOTIANAMINE TRANSPORTER YSL8-RELATED"/>
    <property type="match status" value="1"/>
</dbReference>
<dbReference type="Pfam" id="PF03169">
    <property type="entry name" value="OPT"/>
    <property type="match status" value="1"/>
</dbReference>
<name>A0AAV9B5D8_ACOGR</name>
<keyword evidence="4" id="KW-0812">Transmembrane</keyword>
<protein>
    <submittedName>
        <fullName evidence="8">Metal-nicotianamine transporter YSL10</fullName>
    </submittedName>
</protein>
<dbReference type="PANTHER" id="PTHR31645">
    <property type="entry name" value="OLIGOPEPTIDE TRANSPORTER YGL114W-RELATED"/>
    <property type="match status" value="1"/>
</dbReference>
<evidence type="ECO:0000256" key="6">
    <source>
        <dbReference type="ARBA" id="ARBA00023136"/>
    </source>
</evidence>
<dbReference type="GO" id="GO:0035673">
    <property type="term" value="F:oligopeptide transmembrane transporter activity"/>
    <property type="evidence" value="ECO:0007669"/>
    <property type="project" value="InterPro"/>
</dbReference>
<dbReference type="GO" id="GO:0016020">
    <property type="term" value="C:membrane"/>
    <property type="evidence" value="ECO:0007669"/>
    <property type="project" value="UniProtKB-SubCell"/>
</dbReference>
<dbReference type="InterPro" id="IPR045035">
    <property type="entry name" value="YSL-like"/>
</dbReference>
<dbReference type="Proteomes" id="UP001179952">
    <property type="component" value="Unassembled WGS sequence"/>
</dbReference>
<reference evidence="8" key="1">
    <citation type="journal article" date="2023" name="Nat. Commun.">
        <title>Diploid and tetraploid genomes of Acorus and the evolution of monocots.</title>
        <authorList>
            <person name="Ma L."/>
            <person name="Liu K.W."/>
            <person name="Li Z."/>
            <person name="Hsiao Y.Y."/>
            <person name="Qi Y."/>
            <person name="Fu T."/>
            <person name="Tang G.D."/>
            <person name="Zhang D."/>
            <person name="Sun W.H."/>
            <person name="Liu D.K."/>
            <person name="Li Y."/>
            <person name="Chen G.Z."/>
            <person name="Liu X.D."/>
            <person name="Liao X.Y."/>
            <person name="Jiang Y.T."/>
            <person name="Yu X."/>
            <person name="Hao Y."/>
            <person name="Huang J."/>
            <person name="Zhao X.W."/>
            <person name="Ke S."/>
            <person name="Chen Y.Y."/>
            <person name="Wu W.L."/>
            <person name="Hsu J.L."/>
            <person name="Lin Y.F."/>
            <person name="Huang M.D."/>
            <person name="Li C.Y."/>
            <person name="Huang L."/>
            <person name="Wang Z.W."/>
            <person name="Zhao X."/>
            <person name="Zhong W.Y."/>
            <person name="Peng D.H."/>
            <person name="Ahmad S."/>
            <person name="Lan S."/>
            <person name="Zhang J.S."/>
            <person name="Tsai W.C."/>
            <person name="Van de Peer Y."/>
            <person name="Liu Z.J."/>
        </authorList>
    </citation>
    <scope>NUCLEOTIDE SEQUENCE</scope>
    <source>
        <strain evidence="8">SCP</strain>
    </source>
</reference>
<evidence type="ECO:0000256" key="5">
    <source>
        <dbReference type="ARBA" id="ARBA00022989"/>
    </source>
</evidence>
<feature type="region of interest" description="Disordered" evidence="7">
    <location>
        <begin position="57"/>
        <end position="76"/>
    </location>
</feature>
<comment type="caution">
    <text evidence="8">The sequence shown here is derived from an EMBL/GenBank/DDBJ whole genome shotgun (WGS) entry which is preliminary data.</text>
</comment>
<evidence type="ECO:0000256" key="2">
    <source>
        <dbReference type="ARBA" id="ARBA00010276"/>
    </source>
</evidence>
<comment type="similarity">
    <text evidence="2">Belongs to the YSL (TC 2.A.67.2) family.</text>
</comment>
<evidence type="ECO:0000313" key="9">
    <source>
        <dbReference type="Proteomes" id="UP001179952"/>
    </source>
</evidence>
<keyword evidence="3" id="KW-0813">Transport</keyword>
<evidence type="ECO:0000313" key="8">
    <source>
        <dbReference type="EMBL" id="KAK1271691.1"/>
    </source>
</evidence>
<sequence>MEEVEIDLRTSSQNLQDDNEQHEVESNLNNEIAKGFKRRGKKTVGGKPQKRWIGALEKGSRGQSSQTQRVSQHASHIAIESPQTFAQGMRAPIVGNYDSSQGMTSMTQLLQIMIIDYKLVYPSGTATAHLINGFHTPAGAKLAK</sequence>
<keyword evidence="9" id="KW-1185">Reference proteome</keyword>
<dbReference type="AlphaFoldDB" id="A0AAV9B5D8"/>